<sequence>GLDSFFVKNLENVQGDERDVMFFTIGYGPQKDATISRNFGPLTKLNGERRLNVAVTRARKRVKVFSSMAASDLDIRGLRHRGPKLLKSYLDYAVNGPESLGQQEEITGAEPQSPFEVAVIRALQKHGYEVEPQVGVSKYVIDIGVIDSDNPGRYILGIECDGATYHSSFTARERDRLRQEVLERKYGWRIHRIWSRDWFHNPEREISKVEDAISNAQNSPSEDSHHEEFSENSNDVNTESRQGPTTLFNLIRPHCDVFKPVDINNLPWQWRNKPNLLYNNNNHVQDIVKTIIISEGLITEKRCMKLVANYFGITSVGRRVKNCIELAIAMLKSRGEINIKNHKRIDDKTLVSTGVTSGKFRPRLPRENSQRNIQDIPIEEVVFLIRLMMPHLINISRIDLTREIGRMLGFKATGSKIRKFVDNAVELAIEDRILVENEGSLSLSE</sequence>
<feature type="region of interest" description="Disordered" evidence="1">
    <location>
        <begin position="214"/>
        <end position="242"/>
    </location>
</feature>
<reference evidence="3 4" key="1">
    <citation type="submission" date="2016-07" db="EMBL/GenBank/DDBJ databases">
        <title>Draft genome of Scalindua rubra, obtained from a brine-seawater interface in the Red Sea, sheds light on salt adaptation in anammox bacteria.</title>
        <authorList>
            <person name="Speth D.R."/>
            <person name="Lagkouvardos I."/>
            <person name="Wang Y."/>
            <person name="Qian P.-Y."/>
            <person name="Dutilh B.E."/>
            <person name="Jetten M.S."/>
        </authorList>
    </citation>
    <scope>NUCLEOTIDE SEQUENCE [LARGE SCALE GENOMIC DNA]</scope>
    <source>
        <strain evidence="3">BSI-1</strain>
    </source>
</reference>
<dbReference type="Gene3D" id="3.40.50.300">
    <property type="entry name" value="P-loop containing nucleotide triphosphate hydrolases"/>
    <property type="match status" value="1"/>
</dbReference>
<dbReference type="InterPro" id="IPR049468">
    <property type="entry name" value="Restrct_endonuc-II-like_dom"/>
</dbReference>
<dbReference type="Gene3D" id="3.40.960.10">
    <property type="entry name" value="VSR Endonuclease"/>
    <property type="match status" value="1"/>
</dbReference>
<accession>A0A1E3X214</accession>
<gene>
    <name evidence="3" type="ORF">SCARUB_05186</name>
</gene>
<dbReference type="SUPFAM" id="SSF52980">
    <property type="entry name" value="Restriction endonuclease-like"/>
    <property type="match status" value="1"/>
</dbReference>
<name>A0A1E3X214_9BACT</name>
<evidence type="ECO:0000313" key="4">
    <source>
        <dbReference type="Proteomes" id="UP000094056"/>
    </source>
</evidence>
<organism evidence="3 4">
    <name type="scientific">Candidatus Scalindua rubra</name>
    <dbReference type="NCBI Taxonomy" id="1872076"/>
    <lineage>
        <taxon>Bacteria</taxon>
        <taxon>Pseudomonadati</taxon>
        <taxon>Planctomycetota</taxon>
        <taxon>Candidatus Brocadiia</taxon>
        <taxon>Candidatus Brocadiales</taxon>
        <taxon>Candidatus Scalinduaceae</taxon>
        <taxon>Candidatus Scalindua</taxon>
    </lineage>
</organism>
<evidence type="ECO:0000256" key="1">
    <source>
        <dbReference type="SAM" id="MobiDB-lite"/>
    </source>
</evidence>
<comment type="caution">
    <text evidence="3">The sequence shown here is derived from an EMBL/GenBank/DDBJ whole genome shotgun (WGS) entry which is preliminary data.</text>
</comment>
<dbReference type="FunFam" id="3.40.960.10:FF:000002">
    <property type="entry name" value="DNA helicase related protein"/>
    <property type="match status" value="1"/>
</dbReference>
<proteinExistence type="predicted"/>
<dbReference type="AlphaFoldDB" id="A0A1E3X214"/>
<feature type="non-terminal residue" evidence="3">
    <location>
        <position position="1"/>
    </location>
</feature>
<feature type="domain" description="Restriction endonuclease type II-like" evidence="2">
    <location>
        <begin position="115"/>
        <end position="213"/>
    </location>
</feature>
<protein>
    <recommendedName>
        <fullName evidence="2">Restriction endonuclease type II-like domain-containing protein</fullName>
    </recommendedName>
</protein>
<feature type="compositionally biased region" description="Polar residues" evidence="1">
    <location>
        <begin position="231"/>
        <end position="242"/>
    </location>
</feature>
<dbReference type="EMBL" id="MAYW01000401">
    <property type="protein sequence ID" value="ODS29711.1"/>
    <property type="molecule type" value="Genomic_DNA"/>
</dbReference>
<dbReference type="InterPro" id="IPR011335">
    <property type="entry name" value="Restrct_endonuc-II-like"/>
</dbReference>
<evidence type="ECO:0000313" key="3">
    <source>
        <dbReference type="EMBL" id="ODS29711.1"/>
    </source>
</evidence>
<dbReference type="PATRIC" id="fig|1872076.5.peg.6242"/>
<evidence type="ECO:0000259" key="2">
    <source>
        <dbReference type="Pfam" id="PF18741"/>
    </source>
</evidence>
<dbReference type="Pfam" id="PF18741">
    <property type="entry name" value="MTES_1575"/>
    <property type="match status" value="1"/>
</dbReference>
<dbReference type="Proteomes" id="UP000094056">
    <property type="component" value="Unassembled WGS sequence"/>
</dbReference>
<dbReference type="InterPro" id="IPR027417">
    <property type="entry name" value="P-loop_NTPase"/>
</dbReference>